<dbReference type="HOGENOM" id="CLU_040816_0_0_1"/>
<dbReference type="AlphaFoldDB" id="A0A0A2VUZ8"/>
<sequence>MAEEEGSSSVVAGGPYSRAAYVEAPAIPDYHTLHEKTPAVQQIRTLYDQQSWEFTYWHLALFYMLSEEDLAELISNPEQARKYGDAARLFGTLFTSGRIPSAYKLPGTPNPPASAPVNLAPVSASMPWDAPGSSKTRDADEGTRGSLKRKFSVRMATGSLKAKVTKLVKRAEIFPAWRQPSSSGADFSLDMATQTETEPSALAAPLDKGKRPMTRSASAAAARVSRDTNESDSVQSAETARRQGSQGQLAATMQSSSVVQSATHARRRLGSAVERRDREECVVTHKSMAFDGAHIVPFSVNSTRARLDYVPPALDIAERLLGVPFRQRVQAQVENLGGTDFPWNVITLTPYLHRLWDHHGVVAFRPRYIDSERGKSGKVIYFATFTFHWLPKNALDPDDNVPLQLSADDCLQMVSESVFFSVRKDRLFETVYTPGRQPPNDLQRLEDGHVCRVRFTERPKAESMMRMLDLRWQASRLLCLSGGAGEGFLEPTSDVDSDSDGYFDKEQWVYRPEWDSDDDEVA</sequence>
<gene>
    <name evidence="3" type="ORF">BBAD15_g2553</name>
</gene>
<feature type="compositionally biased region" description="Polar residues" evidence="1">
    <location>
        <begin position="231"/>
        <end position="263"/>
    </location>
</feature>
<reference evidence="3 4" key="1">
    <citation type="submission" date="2012-10" db="EMBL/GenBank/DDBJ databases">
        <title>Genome sequencing and analysis of entomopathogenic fungi Beauveria bassiana D1-5.</title>
        <authorList>
            <person name="Li Q."/>
            <person name="Wang L."/>
            <person name="Zhang Z."/>
            <person name="Wang Q."/>
            <person name="Ren J."/>
            <person name="Wang M."/>
            <person name="Xu W."/>
            <person name="Wang J."/>
            <person name="Lu Y."/>
            <person name="Du Q."/>
            <person name="Sun Z."/>
        </authorList>
    </citation>
    <scope>NUCLEOTIDE SEQUENCE [LARGE SCALE GENOMIC DNA]</scope>
    <source>
        <strain evidence="3 4">D1-5</strain>
    </source>
</reference>
<proteinExistence type="predicted"/>
<organism evidence="3 4">
    <name type="scientific">Beauveria bassiana D1-5</name>
    <dbReference type="NCBI Taxonomy" id="1245745"/>
    <lineage>
        <taxon>Eukaryota</taxon>
        <taxon>Fungi</taxon>
        <taxon>Dikarya</taxon>
        <taxon>Ascomycota</taxon>
        <taxon>Pezizomycotina</taxon>
        <taxon>Sordariomycetes</taxon>
        <taxon>Hypocreomycetidae</taxon>
        <taxon>Hypocreales</taxon>
        <taxon>Cordycipitaceae</taxon>
        <taxon>Beauveria</taxon>
    </lineage>
</organism>
<evidence type="ECO:0000313" key="3">
    <source>
        <dbReference type="EMBL" id="KGQ11711.1"/>
    </source>
</evidence>
<evidence type="ECO:0000259" key="2">
    <source>
        <dbReference type="Pfam" id="PF13391"/>
    </source>
</evidence>
<dbReference type="InterPro" id="IPR003615">
    <property type="entry name" value="HNH_nuc"/>
</dbReference>
<accession>A0A0A2VUZ8</accession>
<evidence type="ECO:0000313" key="4">
    <source>
        <dbReference type="Proteomes" id="UP000030106"/>
    </source>
</evidence>
<name>A0A0A2VUZ8_BEABA</name>
<dbReference type="OrthoDB" id="4869516at2759"/>
<dbReference type="Pfam" id="PF13391">
    <property type="entry name" value="HNH_2"/>
    <property type="match status" value="1"/>
</dbReference>
<feature type="region of interest" description="Disordered" evidence="1">
    <location>
        <begin position="199"/>
        <end position="278"/>
    </location>
</feature>
<evidence type="ECO:0000256" key="1">
    <source>
        <dbReference type="SAM" id="MobiDB-lite"/>
    </source>
</evidence>
<dbReference type="Proteomes" id="UP000030106">
    <property type="component" value="Unassembled WGS sequence"/>
</dbReference>
<dbReference type="EMBL" id="ANFO01000185">
    <property type="protein sequence ID" value="KGQ11711.1"/>
    <property type="molecule type" value="Genomic_DNA"/>
</dbReference>
<protein>
    <recommendedName>
        <fullName evidence="2">HNH nuclease domain-containing protein</fullName>
    </recommendedName>
</protein>
<comment type="caution">
    <text evidence="3">The sequence shown here is derived from an EMBL/GenBank/DDBJ whole genome shotgun (WGS) entry which is preliminary data.</text>
</comment>
<feature type="region of interest" description="Disordered" evidence="1">
    <location>
        <begin position="127"/>
        <end position="147"/>
    </location>
</feature>
<feature type="domain" description="HNH nuclease" evidence="2">
    <location>
        <begin position="281"/>
        <end position="359"/>
    </location>
</feature>